<comment type="caution">
    <text evidence="2">The sequence shown here is derived from an EMBL/GenBank/DDBJ whole genome shotgun (WGS) entry which is preliminary data.</text>
</comment>
<dbReference type="PANTHER" id="PTHR42879:SF2">
    <property type="entry name" value="3-OXOACYL-[ACYL-CARRIER-PROTEIN] REDUCTASE FABG"/>
    <property type="match status" value="1"/>
</dbReference>
<dbReference type="EMBL" id="JACIEI010000019">
    <property type="protein sequence ID" value="MBB3995769.1"/>
    <property type="molecule type" value="Genomic_DNA"/>
</dbReference>
<dbReference type="InterPro" id="IPR002347">
    <property type="entry name" value="SDR_fam"/>
</dbReference>
<protein>
    <submittedName>
        <fullName evidence="2">3-oxoacyl-[acyl-carrier protein] reductase</fullName>
        <ecNumber evidence="2">1.1.1.100</ecNumber>
    </submittedName>
</protein>
<sequence>MQLNLDGKIFAVTGAAQGIGAAIVRGLTDAGATVAAIDIDAGGMAHLAPLPRVTTHAGDLGTQTTAHALCAEVIAQHGTIDGLVTAAGGVRGQTGRPLEDITPDDWHTIFAANVDAAMWCAQAFAPAMKKRGQGRIVTISSGAGLKASLTGIQAYAAAKHALIGLTKQLALELGPAGITVNSVAPGFILSNPATERQWDAFGTERQKQIIGNIHMRRLGRAQDIADAVTFLCSDKANWITGQTLQVDGGHA</sequence>
<dbReference type="Gene3D" id="3.40.50.720">
    <property type="entry name" value="NAD(P)-binding Rossmann-like Domain"/>
    <property type="match status" value="1"/>
</dbReference>
<dbReference type="AlphaFoldDB" id="A0A7W6E7Q7"/>
<dbReference type="EC" id="1.1.1.100" evidence="2"/>
<dbReference type="InterPro" id="IPR050259">
    <property type="entry name" value="SDR"/>
</dbReference>
<dbReference type="FunFam" id="3.40.50.720:FF:000084">
    <property type="entry name" value="Short-chain dehydrogenase reductase"/>
    <property type="match status" value="1"/>
</dbReference>
<dbReference type="PRINTS" id="PR00080">
    <property type="entry name" value="SDRFAMILY"/>
</dbReference>
<evidence type="ECO:0000313" key="2">
    <source>
        <dbReference type="EMBL" id="MBB3995769.1"/>
    </source>
</evidence>
<proteinExistence type="inferred from homology"/>
<dbReference type="GO" id="GO:0004316">
    <property type="term" value="F:3-oxoacyl-[acyl-carrier-protein] reductase (NADPH) activity"/>
    <property type="evidence" value="ECO:0007669"/>
    <property type="project" value="UniProtKB-EC"/>
</dbReference>
<dbReference type="PRINTS" id="PR00081">
    <property type="entry name" value="GDHRDH"/>
</dbReference>
<name>A0A7W6E7Q7_9RHOB</name>
<dbReference type="CDD" id="cd05233">
    <property type="entry name" value="SDR_c"/>
    <property type="match status" value="1"/>
</dbReference>
<organism evidence="2 3">
    <name type="scientific">Sulfitobacter undariae</name>
    <dbReference type="NCBI Taxonomy" id="1563671"/>
    <lineage>
        <taxon>Bacteria</taxon>
        <taxon>Pseudomonadati</taxon>
        <taxon>Pseudomonadota</taxon>
        <taxon>Alphaproteobacteria</taxon>
        <taxon>Rhodobacterales</taxon>
        <taxon>Roseobacteraceae</taxon>
        <taxon>Sulfitobacter</taxon>
    </lineage>
</organism>
<dbReference type="RefSeq" id="WP_184567934.1">
    <property type="nucleotide sequence ID" value="NZ_JACIEI010000019.1"/>
</dbReference>
<dbReference type="InterPro" id="IPR036291">
    <property type="entry name" value="NAD(P)-bd_dom_sf"/>
</dbReference>
<evidence type="ECO:0000313" key="3">
    <source>
        <dbReference type="Proteomes" id="UP000530268"/>
    </source>
</evidence>
<comment type="similarity">
    <text evidence="1">Belongs to the short-chain dehydrogenases/reductases (SDR) family.</text>
</comment>
<accession>A0A7W6E7Q7</accession>
<dbReference type="Pfam" id="PF13561">
    <property type="entry name" value="adh_short_C2"/>
    <property type="match status" value="1"/>
</dbReference>
<keyword evidence="3" id="KW-1185">Reference proteome</keyword>
<gene>
    <name evidence="2" type="ORF">GGR95_003433</name>
</gene>
<dbReference type="SUPFAM" id="SSF51735">
    <property type="entry name" value="NAD(P)-binding Rossmann-fold domains"/>
    <property type="match status" value="1"/>
</dbReference>
<keyword evidence="2" id="KW-0560">Oxidoreductase</keyword>
<reference evidence="2 3" key="1">
    <citation type="submission" date="2020-08" db="EMBL/GenBank/DDBJ databases">
        <title>Genomic Encyclopedia of Type Strains, Phase IV (KMG-IV): sequencing the most valuable type-strain genomes for metagenomic binning, comparative biology and taxonomic classification.</title>
        <authorList>
            <person name="Goeker M."/>
        </authorList>
    </citation>
    <scope>NUCLEOTIDE SEQUENCE [LARGE SCALE GENOMIC DNA]</scope>
    <source>
        <strain evidence="2 3">DSM 102234</strain>
    </source>
</reference>
<dbReference type="Proteomes" id="UP000530268">
    <property type="component" value="Unassembled WGS sequence"/>
</dbReference>
<dbReference type="PANTHER" id="PTHR42879">
    <property type="entry name" value="3-OXOACYL-(ACYL-CARRIER-PROTEIN) REDUCTASE"/>
    <property type="match status" value="1"/>
</dbReference>
<evidence type="ECO:0000256" key="1">
    <source>
        <dbReference type="ARBA" id="ARBA00006484"/>
    </source>
</evidence>